<feature type="domain" description="Meiotically up-regulated protein Msb1/Mug8" evidence="1">
    <location>
        <begin position="53"/>
        <end position="511"/>
    </location>
</feature>
<dbReference type="VEuPathDB" id="FungiDB:T551_02070"/>
<dbReference type="eggNOG" id="ENOG502RBV5">
    <property type="taxonomic scope" value="Eukaryota"/>
</dbReference>
<dbReference type="GeneID" id="28940588"/>
<gene>
    <name evidence="2" type="ORF">T551_02070</name>
</gene>
<sequence length="785" mass="91876">MTKYLNKFKKPYSSKKHHSTETNTSESLHCNTEITDIKNFRNSDPWSWDYVLDEEVYDLLEACYVEVKSRGVMIPLVFLPFRPMSNVLSTKLFIRKFFSIDSKSQKDQYIQELPLMDIYVIIGIIRWCWLRLIDGVVGWDVYEAFTILERDTKYPCNAFFDYIPVVAGSKVRENIIFGFFNILSSIAAYSKINGLSGDKLSRTAGWWAFNFEDKEQGFHKAYNNWKKSADANEHLFFAYLRSIKEQHSNTELYVPNSMALSLVKLLEQTPYPLPVSSLMTLHHKDTLCIDMHVNMPSPNAFIVLQRVAIQGLDTDDEIVSVLWKHRNHIENALTDESKRILMCISNTLTNVSSSTESKEWENFLNFGFDYIENDLENLKIDSACKTYKHNISSENKSNEYFLESKFKINSAIPSEKETSLRDVFPSDKTSLPINKNQYHSELNSATKINTEWLNGSIISNKYRINLDESFWGVWIDSCSDETPVFKKKIFENFVLFEIELEEKKWIIVEEQNNKNDRRISFDSFHVNSSVEDKPKFANNISKYEPPLSNSDHKIKRNLSEYFKHQKNKLNIINRYRSVKTKKSIPLLEYKQDIKNNGIIKDNKKYIYTENNFIGKFNSIKLPFSYKKLEYMVELNNSKKQLSLEETKEGKNNVSSHKVEKEYEKIPIKDLNLYSYSISTNKRYGIFNKFNLEISNFNKSTPNIHYNTSRLLPSKPSFESERAKSTSSIVNTIYSIQEDNAYMDISTPNFELKRLPTLKKYKDKIFKNSKRNKNVISINNQMQNNN</sequence>
<proteinExistence type="predicted"/>
<dbReference type="Proteomes" id="UP000053447">
    <property type="component" value="Unassembled WGS sequence"/>
</dbReference>
<name>A0A0W4ZM53_PNEJ7</name>
<comment type="caution">
    <text evidence="2">The sequence shown here is derived from an EMBL/GenBank/DDBJ whole genome shotgun (WGS) entry which is preliminary data.</text>
</comment>
<organism evidence="2 3">
    <name type="scientific">Pneumocystis jirovecii (strain RU7)</name>
    <name type="common">Human pneumocystis pneumonia agent</name>
    <dbReference type="NCBI Taxonomy" id="1408657"/>
    <lineage>
        <taxon>Eukaryota</taxon>
        <taxon>Fungi</taxon>
        <taxon>Dikarya</taxon>
        <taxon>Ascomycota</taxon>
        <taxon>Taphrinomycotina</taxon>
        <taxon>Pneumocystomycetes</taxon>
        <taxon>Pneumocystaceae</taxon>
        <taxon>Pneumocystis</taxon>
    </lineage>
</organism>
<keyword evidence="3" id="KW-1185">Reference proteome</keyword>
<dbReference type="PANTHER" id="PTHR28093">
    <property type="entry name" value="MORPHOGENESIS-RELATED PROTEIN MSB1"/>
    <property type="match status" value="1"/>
</dbReference>
<dbReference type="STRING" id="1408657.A0A0W4ZM53"/>
<evidence type="ECO:0000313" key="3">
    <source>
        <dbReference type="Proteomes" id="UP000053447"/>
    </source>
</evidence>
<evidence type="ECO:0000313" key="2">
    <source>
        <dbReference type="EMBL" id="KTW29454.1"/>
    </source>
</evidence>
<dbReference type="RefSeq" id="XP_018229285.1">
    <property type="nucleotide sequence ID" value="XM_018374333.1"/>
</dbReference>
<dbReference type="InterPro" id="IPR037508">
    <property type="entry name" value="Msb1/Mug8"/>
</dbReference>
<dbReference type="EMBL" id="LFWA01000009">
    <property type="protein sequence ID" value="KTW29454.1"/>
    <property type="molecule type" value="Genomic_DNA"/>
</dbReference>
<protein>
    <recommendedName>
        <fullName evidence="1">Meiotically up-regulated protein Msb1/Mug8 domain-containing protein</fullName>
    </recommendedName>
</protein>
<accession>A0A0W4ZM53</accession>
<dbReference type="PANTHER" id="PTHR28093:SF1">
    <property type="entry name" value="MORPHOGENESIS-RELATED PROTEIN MSB1"/>
    <property type="match status" value="1"/>
</dbReference>
<dbReference type="AlphaFoldDB" id="A0A0W4ZM53"/>
<evidence type="ECO:0000259" key="1">
    <source>
        <dbReference type="Pfam" id="PF08101"/>
    </source>
</evidence>
<dbReference type="OrthoDB" id="3362494at2759"/>
<dbReference type="Pfam" id="PF08101">
    <property type="entry name" value="Msb1-Mug8_dom"/>
    <property type="match status" value="1"/>
</dbReference>
<reference evidence="3" key="1">
    <citation type="journal article" date="2016" name="Nat. Commun.">
        <title>Genome analysis of three Pneumocystis species reveals adaptation mechanisms to life exclusively in mammalian hosts.</title>
        <authorList>
            <person name="Ma L."/>
            <person name="Chen Z."/>
            <person name="Huang D.W."/>
            <person name="Kutty G."/>
            <person name="Ishihara M."/>
            <person name="Wang H."/>
            <person name="Abouelleil A."/>
            <person name="Bishop L."/>
            <person name="Davey E."/>
            <person name="Deng R."/>
            <person name="Deng X."/>
            <person name="Fan L."/>
            <person name="Fantoni G."/>
            <person name="Fitzgerald M."/>
            <person name="Gogineni E."/>
            <person name="Goldberg J.M."/>
            <person name="Handley G."/>
            <person name="Hu X."/>
            <person name="Huber C."/>
            <person name="Jiao X."/>
            <person name="Jones K."/>
            <person name="Levin J.Z."/>
            <person name="Liu Y."/>
            <person name="Macdonald P."/>
            <person name="Melnikov A."/>
            <person name="Raley C."/>
            <person name="Sassi M."/>
            <person name="Sherman B.T."/>
            <person name="Song X."/>
            <person name="Sykes S."/>
            <person name="Tran B."/>
            <person name="Walsh L."/>
            <person name="Xia Y."/>
            <person name="Yang J."/>
            <person name="Young S."/>
            <person name="Zeng Q."/>
            <person name="Zheng X."/>
            <person name="Stephens R."/>
            <person name="Nusbaum C."/>
            <person name="Birren B.W."/>
            <person name="Azadi P."/>
            <person name="Lempicki R.A."/>
            <person name="Cuomo C.A."/>
            <person name="Kovacs J.A."/>
        </authorList>
    </citation>
    <scope>NUCLEOTIDE SEQUENCE [LARGE SCALE GENOMIC DNA]</scope>
    <source>
        <strain evidence="3">RU7</strain>
    </source>
</reference>
<dbReference type="InterPro" id="IPR012965">
    <property type="entry name" value="Msb1/Mug8_dom"/>
</dbReference>